<feature type="transmembrane region" description="Helical" evidence="1">
    <location>
        <begin position="50"/>
        <end position="69"/>
    </location>
</feature>
<accession>A0A1I6TYH8</accession>
<keyword evidence="1" id="KW-1133">Transmembrane helix</keyword>
<name>A0A1I6TYH8_9PSEU</name>
<dbReference type="RefSeq" id="WP_093421192.1">
    <property type="nucleotide sequence ID" value="NZ_FOZX01000008.1"/>
</dbReference>
<gene>
    <name evidence="2" type="ORF">SAMN05660874_04417</name>
</gene>
<feature type="transmembrane region" description="Helical" evidence="1">
    <location>
        <begin position="81"/>
        <end position="100"/>
    </location>
</feature>
<keyword evidence="1" id="KW-0812">Transmembrane</keyword>
<organism evidence="2 3">
    <name type="scientific">Saccharopolyspora flava</name>
    <dbReference type="NCBI Taxonomy" id="95161"/>
    <lineage>
        <taxon>Bacteria</taxon>
        <taxon>Bacillati</taxon>
        <taxon>Actinomycetota</taxon>
        <taxon>Actinomycetes</taxon>
        <taxon>Pseudonocardiales</taxon>
        <taxon>Pseudonocardiaceae</taxon>
        <taxon>Saccharopolyspora</taxon>
    </lineage>
</organism>
<keyword evidence="1" id="KW-0472">Membrane</keyword>
<dbReference type="AlphaFoldDB" id="A0A1I6TYH8"/>
<evidence type="ECO:0000313" key="3">
    <source>
        <dbReference type="Proteomes" id="UP000198852"/>
    </source>
</evidence>
<dbReference type="STRING" id="95161.SAMN05660874_04417"/>
<protein>
    <submittedName>
        <fullName evidence="2">Uncharacterized protein</fullName>
    </submittedName>
</protein>
<evidence type="ECO:0000313" key="2">
    <source>
        <dbReference type="EMBL" id="SFS94194.1"/>
    </source>
</evidence>
<dbReference type="OrthoDB" id="3700124at2"/>
<evidence type="ECO:0000256" key="1">
    <source>
        <dbReference type="SAM" id="Phobius"/>
    </source>
</evidence>
<dbReference type="EMBL" id="FOZX01000008">
    <property type="protein sequence ID" value="SFS94194.1"/>
    <property type="molecule type" value="Genomic_DNA"/>
</dbReference>
<proteinExistence type="predicted"/>
<reference evidence="3" key="1">
    <citation type="submission" date="2016-10" db="EMBL/GenBank/DDBJ databases">
        <authorList>
            <person name="Varghese N."/>
            <person name="Submissions S."/>
        </authorList>
    </citation>
    <scope>NUCLEOTIDE SEQUENCE [LARGE SCALE GENOMIC DNA]</scope>
    <source>
        <strain evidence="3">DSM 44771</strain>
    </source>
</reference>
<dbReference type="Proteomes" id="UP000198852">
    <property type="component" value="Unassembled WGS sequence"/>
</dbReference>
<sequence length="101" mass="10532">MRLHVALTALIATAVGVGVLFFANSALSPVLLGGPGSTCSEPDCALGAGLWLIAGAVAVVLVAFLAGFLRSVERPVRRGLWIALWCTVLYLVESAVVWILI</sequence>
<keyword evidence="3" id="KW-1185">Reference proteome</keyword>